<dbReference type="PROSITE" id="PS00028">
    <property type="entry name" value="ZINC_FINGER_C2H2_1"/>
    <property type="match status" value="1"/>
</dbReference>
<evidence type="ECO:0000313" key="2">
    <source>
        <dbReference type="EMBL" id="MDX3698446.1"/>
    </source>
</evidence>
<evidence type="ECO:0000313" key="3">
    <source>
        <dbReference type="Proteomes" id="UP001271274"/>
    </source>
</evidence>
<organism evidence="2 3">
    <name type="scientific">Streptomyces europaeiscabiei</name>
    <dbReference type="NCBI Taxonomy" id="146819"/>
    <lineage>
        <taxon>Bacteria</taxon>
        <taxon>Bacillati</taxon>
        <taxon>Actinomycetota</taxon>
        <taxon>Actinomycetes</taxon>
        <taxon>Kitasatosporales</taxon>
        <taxon>Streptomycetaceae</taxon>
        <taxon>Streptomyces</taxon>
    </lineage>
</organism>
<accession>A0ABU4N5Y7</accession>
<dbReference type="Proteomes" id="UP001271274">
    <property type="component" value="Unassembled WGS sequence"/>
</dbReference>
<name>A0ABU4N5Y7_9ACTN</name>
<proteinExistence type="predicted"/>
<evidence type="ECO:0000259" key="1">
    <source>
        <dbReference type="PROSITE" id="PS50157"/>
    </source>
</evidence>
<dbReference type="RefSeq" id="WP_319061411.1">
    <property type="nucleotide sequence ID" value="NZ_JARAYT010000001.1"/>
</dbReference>
<sequence length="57" mass="6411">MTQRENRCHFCAKPFITNAALDAHDRAEHLEPEETSKVSPCGLYDQIGYMPGSAIEM</sequence>
<dbReference type="EMBL" id="JARAYU010000001">
    <property type="protein sequence ID" value="MDX3698446.1"/>
    <property type="molecule type" value="Genomic_DNA"/>
</dbReference>
<protein>
    <recommendedName>
        <fullName evidence="1">C2H2-type domain-containing protein</fullName>
    </recommendedName>
</protein>
<comment type="caution">
    <text evidence="2">The sequence shown here is derived from an EMBL/GenBank/DDBJ whole genome shotgun (WGS) entry which is preliminary data.</text>
</comment>
<dbReference type="PROSITE" id="PS50157">
    <property type="entry name" value="ZINC_FINGER_C2H2_2"/>
    <property type="match status" value="1"/>
</dbReference>
<gene>
    <name evidence="2" type="ORF">PV662_01480</name>
</gene>
<keyword evidence="3" id="KW-1185">Reference proteome</keyword>
<reference evidence="2 3" key="1">
    <citation type="journal article" date="2023" name="Microb. Genom.">
        <title>Mesoterricola silvestris gen. nov., sp. nov., Mesoterricola sediminis sp. nov., Geothrix oryzae sp. nov., Geothrix edaphica sp. nov., Geothrix rubra sp. nov., and Geothrix limicola sp. nov., six novel members of Acidobacteriota isolated from soils.</title>
        <authorList>
            <person name="Weisberg A.J."/>
            <person name="Pearce E."/>
            <person name="Kramer C.G."/>
            <person name="Chang J.H."/>
            <person name="Clarke C.R."/>
        </authorList>
    </citation>
    <scope>NUCLEOTIDE SEQUENCE [LARGE SCALE GENOMIC DNA]</scope>
    <source>
        <strain evidence="2 3">ID09-01A</strain>
    </source>
</reference>
<dbReference type="InterPro" id="IPR013087">
    <property type="entry name" value="Znf_C2H2_type"/>
</dbReference>
<feature type="domain" description="C2H2-type" evidence="1">
    <location>
        <begin position="6"/>
        <end position="34"/>
    </location>
</feature>